<dbReference type="EMBL" id="NMUL01000079">
    <property type="protein sequence ID" value="OXM59571.1"/>
    <property type="molecule type" value="Genomic_DNA"/>
</dbReference>
<dbReference type="GO" id="GO:0003677">
    <property type="term" value="F:DNA binding"/>
    <property type="evidence" value="ECO:0007669"/>
    <property type="project" value="InterPro"/>
</dbReference>
<organism evidence="1 2">
    <name type="scientific">Amycolatopsis vastitatis</name>
    <dbReference type="NCBI Taxonomy" id="1905142"/>
    <lineage>
        <taxon>Bacteria</taxon>
        <taxon>Bacillati</taxon>
        <taxon>Actinomycetota</taxon>
        <taxon>Actinomycetes</taxon>
        <taxon>Pseudonocardiales</taxon>
        <taxon>Pseudonocardiaceae</taxon>
        <taxon>Amycolatopsis</taxon>
    </lineage>
</organism>
<evidence type="ECO:0000313" key="2">
    <source>
        <dbReference type="Proteomes" id="UP000215199"/>
    </source>
</evidence>
<protein>
    <recommendedName>
        <fullName evidence="3">Tyr recombinase domain-containing protein</fullName>
    </recommendedName>
</protein>
<dbReference type="Proteomes" id="UP000215199">
    <property type="component" value="Unassembled WGS sequence"/>
</dbReference>
<proteinExistence type="predicted"/>
<accession>A0A229SLP9</accession>
<dbReference type="AlphaFoldDB" id="A0A229SLP9"/>
<dbReference type="SUPFAM" id="SSF56349">
    <property type="entry name" value="DNA breaking-rejoining enzymes"/>
    <property type="match status" value="1"/>
</dbReference>
<dbReference type="InterPro" id="IPR011010">
    <property type="entry name" value="DNA_brk_join_enz"/>
</dbReference>
<gene>
    <name evidence="1" type="ORF">CF165_47070</name>
</gene>
<dbReference type="OrthoDB" id="3216692at2"/>
<evidence type="ECO:0000313" key="1">
    <source>
        <dbReference type="EMBL" id="OXM59571.1"/>
    </source>
</evidence>
<name>A0A229SLP9_9PSEU</name>
<keyword evidence="2" id="KW-1185">Reference proteome</keyword>
<sequence length="572" mass="63874">MKGGAPKSCPRCRSKPVAWTKPLRVDYCYDCLPGGPYTPPPCSRCGSTKDYYSAGLCVLCHPKAPQQPGSCKDCYAWGVVRKHKWLCWGCRSWRTKFEIGTCICCRREITVNDDGVCRLCWRQAASLRWTKTGLSLTDANQYGQQLFLANLHQRGKRAAPATPYAKLPPPTQTPPRVVAHRQLALLDLPRDLPAGLRAGFPPPPDPEAAEFLFSRAREHAQQHGWSYSTTKKVCRGVEILLSLQDTPDAPILTSLINQLPSIHLPAKLITEFLDSYALIEDDVTPATEIWFETRVAGLPGTMVDELRLWWTVLRDGHVTVPRSRPRVRVTAQIKLRWASPTLRHWANHGVQSLREISRDDVVAVLPASGNDRYTIGAGLRSIFKVLKTHKVVFSDPTAKLRLGAPERRQPLPADLALMKEGLTSPDPSRAVMTALLAFHGLSSGQLRNLRLTDIRDGRLHFDDRTILLAEPVRVRLTAYLNYRNQRWPRTANPHLFVHYRSALGTKPVGTRWPGLVLGAAARDIRTDRILDEVRATGGDVRRICDLFGLSVGAAVRYTAILDHPGLHDVATK</sequence>
<evidence type="ECO:0008006" key="3">
    <source>
        <dbReference type="Google" id="ProtNLM"/>
    </source>
</evidence>
<reference evidence="2" key="1">
    <citation type="submission" date="2017-07" db="EMBL/GenBank/DDBJ databases">
        <title>Comparative genome mining reveals phylogenetic distribution patterns of secondary metabolites in Amycolatopsis.</title>
        <authorList>
            <person name="Adamek M."/>
            <person name="Alanjary M."/>
            <person name="Sales-Ortells H."/>
            <person name="Goodfellow M."/>
            <person name="Bull A.T."/>
            <person name="Kalinowski J."/>
            <person name="Ziemert N."/>
        </authorList>
    </citation>
    <scope>NUCLEOTIDE SEQUENCE [LARGE SCALE GENOMIC DNA]</scope>
    <source>
        <strain evidence="2">H5</strain>
    </source>
</reference>
<comment type="caution">
    <text evidence="1">The sequence shown here is derived from an EMBL/GenBank/DDBJ whole genome shotgun (WGS) entry which is preliminary data.</text>
</comment>